<feature type="transmembrane region" description="Helical" evidence="1">
    <location>
        <begin position="41"/>
        <end position="58"/>
    </location>
</feature>
<reference evidence="2" key="1">
    <citation type="submission" date="2018-06" db="EMBL/GenBank/DDBJ databases">
        <authorList>
            <person name="Zhirakovskaya E."/>
        </authorList>
    </citation>
    <scope>NUCLEOTIDE SEQUENCE</scope>
</reference>
<organism evidence="2">
    <name type="scientific">hydrothermal vent metagenome</name>
    <dbReference type="NCBI Taxonomy" id="652676"/>
    <lineage>
        <taxon>unclassified sequences</taxon>
        <taxon>metagenomes</taxon>
        <taxon>ecological metagenomes</taxon>
    </lineage>
</organism>
<keyword evidence="1" id="KW-0472">Membrane</keyword>
<feature type="transmembrane region" description="Helical" evidence="1">
    <location>
        <begin position="97"/>
        <end position="116"/>
    </location>
</feature>
<accession>A0A3B0VR31</accession>
<feature type="transmembrane region" description="Helical" evidence="1">
    <location>
        <begin position="65"/>
        <end position="85"/>
    </location>
</feature>
<dbReference type="EMBL" id="UOFA01000250">
    <property type="protein sequence ID" value="VAW46025.1"/>
    <property type="molecule type" value="Genomic_DNA"/>
</dbReference>
<evidence type="ECO:0000256" key="1">
    <source>
        <dbReference type="SAM" id="Phobius"/>
    </source>
</evidence>
<name>A0A3B0VR31_9ZZZZ</name>
<sequence length="136" mass="14992">MMRIMIIAAILSAATNLLFMIMVDMDKSLVFLTFMISTDNLSQGMALTAFVGFLSLLVNRQFTAVQYAMFSSVMTLFPKILGGYSGGMVEQMGYANFYLMTAVIGIPVVLMLIYAVKINAFVFTQNNTSKTTDDTT</sequence>
<keyword evidence="1" id="KW-0812">Transmembrane</keyword>
<dbReference type="SUPFAM" id="SSF103473">
    <property type="entry name" value="MFS general substrate transporter"/>
    <property type="match status" value="1"/>
</dbReference>
<keyword evidence="1" id="KW-1133">Transmembrane helix</keyword>
<evidence type="ECO:0000313" key="2">
    <source>
        <dbReference type="EMBL" id="VAW46025.1"/>
    </source>
</evidence>
<gene>
    <name evidence="2" type="ORF">MNBD_GAMMA02-1565</name>
</gene>
<dbReference type="AlphaFoldDB" id="A0A3B0VR31"/>
<proteinExistence type="predicted"/>
<dbReference type="InterPro" id="IPR036259">
    <property type="entry name" value="MFS_trans_sf"/>
</dbReference>
<protein>
    <submittedName>
        <fullName evidence="2">AmpG permease</fullName>
    </submittedName>
</protein>